<dbReference type="EMBL" id="PISJ01000015">
    <property type="protein sequence ID" value="PKF32685.1"/>
    <property type="molecule type" value="Genomic_DNA"/>
</dbReference>
<evidence type="ECO:0000256" key="10">
    <source>
        <dbReference type="SAM" id="Phobius"/>
    </source>
</evidence>
<feature type="transmembrane region" description="Helical" evidence="10">
    <location>
        <begin position="38"/>
        <end position="55"/>
    </location>
</feature>
<comment type="subcellular location">
    <subcellularLocation>
        <location evidence="2">Cell membrane</location>
        <topology evidence="2">Multi-pass membrane protein</topology>
    </subcellularLocation>
</comment>
<feature type="transmembrane region" description="Helical" evidence="10">
    <location>
        <begin position="99"/>
        <end position="116"/>
    </location>
</feature>
<keyword evidence="5" id="KW-0813">Transport</keyword>
<dbReference type="PANTHER" id="PTHR36122">
    <property type="entry name" value="NICOTINAMIDE RIBOSIDE TRANSPORTER PNUC"/>
    <property type="match status" value="1"/>
</dbReference>
<dbReference type="GO" id="GO:0034257">
    <property type="term" value="F:nicotinamide riboside transmembrane transporter activity"/>
    <property type="evidence" value="ECO:0007669"/>
    <property type="project" value="InterPro"/>
</dbReference>
<evidence type="ECO:0000256" key="2">
    <source>
        <dbReference type="ARBA" id="ARBA00004651"/>
    </source>
</evidence>
<dbReference type="InterPro" id="IPR006419">
    <property type="entry name" value="NMN_transpt_PnuC"/>
</dbReference>
<evidence type="ECO:0000256" key="4">
    <source>
        <dbReference type="ARBA" id="ARBA00017522"/>
    </source>
</evidence>
<dbReference type="Pfam" id="PF04973">
    <property type="entry name" value="NMN_transporter"/>
    <property type="match status" value="1"/>
</dbReference>
<evidence type="ECO:0000256" key="3">
    <source>
        <dbReference type="ARBA" id="ARBA00006669"/>
    </source>
</evidence>
<evidence type="ECO:0000256" key="7">
    <source>
        <dbReference type="ARBA" id="ARBA00022692"/>
    </source>
</evidence>
<dbReference type="Proteomes" id="UP000233553">
    <property type="component" value="Unassembled WGS sequence"/>
</dbReference>
<organism evidence="11 12">
    <name type="scientific">Acinetobacter proteolyticus</name>
    <dbReference type="NCBI Taxonomy" id="1776741"/>
    <lineage>
        <taxon>Bacteria</taxon>
        <taxon>Pseudomonadati</taxon>
        <taxon>Pseudomonadota</taxon>
        <taxon>Gammaproteobacteria</taxon>
        <taxon>Moraxellales</taxon>
        <taxon>Moraxellaceae</taxon>
        <taxon>Acinetobacter</taxon>
    </lineage>
</organism>
<dbReference type="GO" id="GO:0005886">
    <property type="term" value="C:plasma membrane"/>
    <property type="evidence" value="ECO:0007669"/>
    <property type="project" value="UniProtKB-SubCell"/>
</dbReference>
<comment type="similarity">
    <text evidence="3">Belongs to the nicotinamide ribonucleoside (NR) uptake permease (TC 4.B.1) family.</text>
</comment>
<keyword evidence="7 10" id="KW-0812">Transmembrane</keyword>
<dbReference type="NCBIfam" id="TIGR01528">
    <property type="entry name" value="NMN_trans_PnuC"/>
    <property type="match status" value="1"/>
</dbReference>
<comment type="function">
    <text evidence="1">Required for nicotinamide riboside transport across the inner membrane.</text>
</comment>
<feature type="transmembrane region" description="Helical" evidence="10">
    <location>
        <begin position="171"/>
        <end position="188"/>
    </location>
</feature>
<accession>A0A2N0WDG5</accession>
<gene>
    <name evidence="11" type="ORF">CW311_13735</name>
</gene>
<comment type="caution">
    <text evidence="11">The sequence shown here is derived from an EMBL/GenBank/DDBJ whole genome shotgun (WGS) entry which is preliminary data.</text>
</comment>
<reference evidence="11 12" key="1">
    <citation type="submission" date="2017-12" db="EMBL/GenBank/DDBJ databases">
        <title>Draft Genome sequences of multiple microbial strains isolated from spacecraft associated surfaces.</title>
        <authorList>
            <person name="Seuylemezian A."/>
            <person name="Vaishampayan P."/>
            <person name="Venkateswaran K."/>
        </authorList>
    </citation>
    <scope>NUCLEOTIDE SEQUENCE [LARGE SCALE GENOMIC DNA]</scope>
    <source>
        <strain evidence="11 12">2P01AA</strain>
    </source>
</reference>
<name>A0A2N0WDG5_9GAMM</name>
<evidence type="ECO:0000313" key="11">
    <source>
        <dbReference type="EMBL" id="PKF32685.1"/>
    </source>
</evidence>
<evidence type="ECO:0000256" key="6">
    <source>
        <dbReference type="ARBA" id="ARBA00022475"/>
    </source>
</evidence>
<keyword evidence="9 10" id="KW-0472">Membrane</keyword>
<evidence type="ECO:0000256" key="8">
    <source>
        <dbReference type="ARBA" id="ARBA00022989"/>
    </source>
</evidence>
<keyword evidence="8 10" id="KW-1133">Transmembrane helix</keyword>
<feature type="transmembrane region" description="Helical" evidence="10">
    <location>
        <begin position="61"/>
        <end position="79"/>
    </location>
</feature>
<evidence type="ECO:0000256" key="1">
    <source>
        <dbReference type="ARBA" id="ARBA00002672"/>
    </source>
</evidence>
<sequence length="201" mass="23617">MLPSNSERSLLLSAFEIFAVVISLMGVTLTIRRNMWCWWFNFLACALYAYFFFSIKLYGETILQFFFIAMNVYGFYYWLKGKRQDHDIRIEPIAKSTVLAQMCVALIFGLLFGLILKYFTDAAVPMLDSQLVAFSLLATYWTSRKHIATWILWIFVNIIYVGMFIYKEVFLTAGLYAAFVGLAAYGWWQWQQVKQKQQFHL</sequence>
<evidence type="ECO:0000256" key="5">
    <source>
        <dbReference type="ARBA" id="ARBA00022448"/>
    </source>
</evidence>
<keyword evidence="6" id="KW-1003">Cell membrane</keyword>
<dbReference type="AlphaFoldDB" id="A0A2N0WDG5"/>
<evidence type="ECO:0000313" key="12">
    <source>
        <dbReference type="Proteomes" id="UP000233553"/>
    </source>
</evidence>
<feature type="transmembrane region" description="Helical" evidence="10">
    <location>
        <begin position="12"/>
        <end position="31"/>
    </location>
</feature>
<feature type="transmembrane region" description="Helical" evidence="10">
    <location>
        <begin position="147"/>
        <end position="165"/>
    </location>
</feature>
<dbReference type="PANTHER" id="PTHR36122:SF2">
    <property type="entry name" value="NICOTINAMIDE RIBOSIDE TRANSPORTER PNUC"/>
    <property type="match status" value="1"/>
</dbReference>
<evidence type="ECO:0000256" key="9">
    <source>
        <dbReference type="ARBA" id="ARBA00023136"/>
    </source>
</evidence>
<proteinExistence type="inferred from homology"/>
<protein>
    <recommendedName>
        <fullName evidence="4">Nicotinamide riboside transporter PnuC</fullName>
    </recommendedName>
</protein>